<dbReference type="RefSeq" id="XP_065659281.1">
    <property type="nucleotide sequence ID" value="XM_065803209.1"/>
</dbReference>
<evidence type="ECO:0000313" key="12">
    <source>
        <dbReference type="RefSeq" id="XP_065659281.1"/>
    </source>
</evidence>
<evidence type="ECO:0000256" key="3">
    <source>
        <dbReference type="ARBA" id="ARBA00022448"/>
    </source>
</evidence>
<organism evidence="11 12">
    <name type="scientific">Hydra vulgaris</name>
    <name type="common">Hydra</name>
    <name type="synonym">Hydra attenuata</name>
    <dbReference type="NCBI Taxonomy" id="6087"/>
    <lineage>
        <taxon>Eukaryota</taxon>
        <taxon>Metazoa</taxon>
        <taxon>Cnidaria</taxon>
        <taxon>Hydrozoa</taxon>
        <taxon>Hydroidolina</taxon>
        <taxon>Anthoathecata</taxon>
        <taxon>Aplanulata</taxon>
        <taxon>Hydridae</taxon>
        <taxon>Hydra</taxon>
    </lineage>
</organism>
<feature type="coiled-coil region" evidence="9">
    <location>
        <begin position="342"/>
        <end position="404"/>
    </location>
</feature>
<dbReference type="InterPro" id="IPR026010">
    <property type="entry name" value="NSP1/NUP62"/>
</dbReference>
<name>A0ABM4CC90_HYDVU</name>
<comment type="similarity">
    <text evidence="2">Belongs to the nucleoporin NSP1/NUP62 family.</text>
</comment>
<keyword evidence="4" id="KW-0509">mRNA transport</keyword>
<dbReference type="PANTHER" id="PTHR12084:SF0">
    <property type="entry name" value="NUCLEAR PORE GLYCOPROTEIN P62"/>
    <property type="match status" value="1"/>
</dbReference>
<gene>
    <name evidence="12" type="primary">LOC100214412</name>
</gene>
<protein>
    <submittedName>
        <fullName evidence="12">Nuclear pore glycoprotein p62</fullName>
    </submittedName>
</protein>
<keyword evidence="5" id="KW-0653">Protein transport</keyword>
<evidence type="ECO:0000256" key="2">
    <source>
        <dbReference type="ARBA" id="ARBA00005911"/>
    </source>
</evidence>
<keyword evidence="8" id="KW-0539">Nucleus</keyword>
<reference evidence="12" key="1">
    <citation type="submission" date="2025-08" db="UniProtKB">
        <authorList>
            <consortium name="RefSeq"/>
        </authorList>
    </citation>
    <scope>IDENTIFICATION</scope>
</reference>
<evidence type="ECO:0000256" key="7">
    <source>
        <dbReference type="ARBA" id="ARBA00023132"/>
    </source>
</evidence>
<accession>A0ABM4CC90</accession>
<dbReference type="GeneID" id="100214412"/>
<keyword evidence="6" id="KW-0811">Translocation</keyword>
<feature type="domain" description="Nucleoporin NSP1-like C-terminal" evidence="10">
    <location>
        <begin position="331"/>
        <end position="437"/>
    </location>
</feature>
<dbReference type="InterPro" id="IPR007758">
    <property type="entry name" value="Nucleoporin_NSP1_C"/>
</dbReference>
<keyword evidence="7" id="KW-0906">Nuclear pore complex</keyword>
<dbReference type="PANTHER" id="PTHR12084">
    <property type="entry name" value="NUCLEAR PORE GLYCOPROTEIN P62-RELATED"/>
    <property type="match status" value="1"/>
</dbReference>
<evidence type="ECO:0000256" key="9">
    <source>
        <dbReference type="SAM" id="Coils"/>
    </source>
</evidence>
<evidence type="ECO:0000256" key="1">
    <source>
        <dbReference type="ARBA" id="ARBA00004567"/>
    </source>
</evidence>
<evidence type="ECO:0000256" key="4">
    <source>
        <dbReference type="ARBA" id="ARBA00022816"/>
    </source>
</evidence>
<comment type="subcellular location">
    <subcellularLocation>
        <location evidence="1">Nucleus</location>
        <location evidence="1">Nuclear pore complex</location>
    </subcellularLocation>
</comment>
<evidence type="ECO:0000256" key="5">
    <source>
        <dbReference type="ARBA" id="ARBA00022927"/>
    </source>
</evidence>
<keyword evidence="3" id="KW-0813">Transport</keyword>
<keyword evidence="9" id="KW-0175">Coiled coil</keyword>
<dbReference type="Pfam" id="PF05064">
    <property type="entry name" value="Nsp1_C"/>
    <property type="match status" value="1"/>
</dbReference>
<evidence type="ECO:0000256" key="8">
    <source>
        <dbReference type="ARBA" id="ARBA00023242"/>
    </source>
</evidence>
<proteinExistence type="inferred from homology"/>
<dbReference type="Proteomes" id="UP001652625">
    <property type="component" value="Chromosome 08"/>
</dbReference>
<keyword evidence="11" id="KW-1185">Reference proteome</keyword>
<evidence type="ECO:0000313" key="11">
    <source>
        <dbReference type="Proteomes" id="UP001652625"/>
    </source>
</evidence>
<evidence type="ECO:0000259" key="10">
    <source>
        <dbReference type="Pfam" id="PF05064"/>
    </source>
</evidence>
<evidence type="ECO:0000256" key="6">
    <source>
        <dbReference type="ARBA" id="ARBA00023010"/>
    </source>
</evidence>
<sequence>MAFSFGTKPTTSTGFNFGASATPAASFSFGSGSTQSFSFTTPASQSSTASGGFSFGGPNVQTSTSLTGFSFGESKPAAANSSLGNQPTDTSKQPVFSGFSFNTSTATTKPTSNVTFGSNLSANSSFTAISTNAGISASSAAGFSAPGSTKFSLSTPNSGFSLPALSTGVSLPASNVGFGLPASTTGFSLPASTGFSAGSSSQPGGFNFGTPASSTSLTFGVSIPNTTSSTPLLSGFNLSTSKISASTDLGKTVPSSNSLFSGATMPLSSSVAATNLSSSNALPLFSGLSSSSSASSAPLFGSSAATSVPTFGLNSTTSVSSVGLPAVSTTTISAPSVKQMSYKELEETVDKWLHDLGEQEKSFLNQAAQVNIWDKQLIDNGEKITALHNEVERIKAEQHRLDRELDFILSQQEELEEILVPIEEQIKLQPINQSTQHTDIEREQTYRLAESIDSQLKRMMQDLSDVIDHINMANIEPVKGRDESMSQIAKILNAHMDSLQWLDQNTSQLQRRVDEVNQALDTRKREHERTFRYE</sequence>
<dbReference type="Gene3D" id="1.20.5.170">
    <property type="match status" value="1"/>
</dbReference>